<reference evidence="3" key="2">
    <citation type="submission" date="2015-01" db="EMBL/GenBank/DDBJ databases">
        <title>Evolutionary Origins and Diversification of the Mycorrhizal Mutualists.</title>
        <authorList>
            <consortium name="DOE Joint Genome Institute"/>
            <consortium name="Mycorrhizal Genomics Consortium"/>
            <person name="Kohler A."/>
            <person name="Kuo A."/>
            <person name="Nagy L.G."/>
            <person name="Floudas D."/>
            <person name="Copeland A."/>
            <person name="Barry K.W."/>
            <person name="Cichocki N."/>
            <person name="Veneault-Fourrey C."/>
            <person name="LaButti K."/>
            <person name="Lindquist E.A."/>
            <person name="Lipzen A."/>
            <person name="Lundell T."/>
            <person name="Morin E."/>
            <person name="Murat C."/>
            <person name="Riley R."/>
            <person name="Ohm R."/>
            <person name="Sun H."/>
            <person name="Tunlid A."/>
            <person name="Henrissat B."/>
            <person name="Grigoriev I.V."/>
            <person name="Hibbett D.S."/>
            <person name="Martin F."/>
        </authorList>
    </citation>
    <scope>NUCLEOTIDE SEQUENCE [LARGE SCALE GENOMIC DNA]</scope>
    <source>
        <strain evidence="3">h7</strain>
    </source>
</reference>
<dbReference type="Proteomes" id="UP000053424">
    <property type="component" value="Unassembled WGS sequence"/>
</dbReference>
<gene>
    <name evidence="2" type="ORF">M413DRAFT_80777</name>
</gene>
<accession>A0A0C3CII3</accession>
<feature type="region of interest" description="Disordered" evidence="1">
    <location>
        <begin position="78"/>
        <end position="99"/>
    </location>
</feature>
<proteinExistence type="predicted"/>
<evidence type="ECO:0000313" key="3">
    <source>
        <dbReference type="Proteomes" id="UP000053424"/>
    </source>
</evidence>
<dbReference type="AlphaFoldDB" id="A0A0C3CII3"/>
<organism evidence="2 3">
    <name type="scientific">Hebeloma cylindrosporum</name>
    <dbReference type="NCBI Taxonomy" id="76867"/>
    <lineage>
        <taxon>Eukaryota</taxon>
        <taxon>Fungi</taxon>
        <taxon>Dikarya</taxon>
        <taxon>Basidiomycota</taxon>
        <taxon>Agaricomycotina</taxon>
        <taxon>Agaricomycetes</taxon>
        <taxon>Agaricomycetidae</taxon>
        <taxon>Agaricales</taxon>
        <taxon>Agaricineae</taxon>
        <taxon>Hymenogastraceae</taxon>
        <taxon>Hebeloma</taxon>
    </lineage>
</organism>
<evidence type="ECO:0000313" key="2">
    <source>
        <dbReference type="EMBL" id="KIM48540.1"/>
    </source>
</evidence>
<keyword evidence="3" id="KW-1185">Reference proteome</keyword>
<feature type="compositionally biased region" description="Basic residues" evidence="1">
    <location>
        <begin position="89"/>
        <end position="99"/>
    </location>
</feature>
<reference evidence="2 3" key="1">
    <citation type="submission" date="2014-04" db="EMBL/GenBank/DDBJ databases">
        <authorList>
            <consortium name="DOE Joint Genome Institute"/>
            <person name="Kuo A."/>
            <person name="Gay G."/>
            <person name="Dore J."/>
            <person name="Kohler A."/>
            <person name="Nagy L.G."/>
            <person name="Floudas D."/>
            <person name="Copeland A."/>
            <person name="Barry K.W."/>
            <person name="Cichocki N."/>
            <person name="Veneault-Fourrey C."/>
            <person name="LaButti K."/>
            <person name="Lindquist E.A."/>
            <person name="Lipzen A."/>
            <person name="Lundell T."/>
            <person name="Morin E."/>
            <person name="Murat C."/>
            <person name="Sun H."/>
            <person name="Tunlid A."/>
            <person name="Henrissat B."/>
            <person name="Grigoriev I.V."/>
            <person name="Hibbett D.S."/>
            <person name="Martin F."/>
            <person name="Nordberg H.P."/>
            <person name="Cantor M.N."/>
            <person name="Hua S.X."/>
        </authorList>
    </citation>
    <scope>NUCLEOTIDE SEQUENCE [LARGE SCALE GENOMIC DNA]</scope>
    <source>
        <strain evidence="3">h7</strain>
    </source>
</reference>
<name>A0A0C3CII3_HEBCY</name>
<sequence length="99" mass="11453">MYLYSSTIASEGERMFATLRNKGKSFRIGYTRFATHESIKKRKRFRQRTTQSCQHIQVSPTHSHANLQVKAYLQDPKSGTFGQTSPVPGHHRLQRLHLP</sequence>
<dbReference type="HOGENOM" id="CLU_2320662_0_0_1"/>
<protein>
    <submittedName>
        <fullName evidence="2">Uncharacterized protein</fullName>
    </submittedName>
</protein>
<dbReference type="EMBL" id="KN831768">
    <property type="protein sequence ID" value="KIM48540.1"/>
    <property type="molecule type" value="Genomic_DNA"/>
</dbReference>
<evidence type="ECO:0000256" key="1">
    <source>
        <dbReference type="SAM" id="MobiDB-lite"/>
    </source>
</evidence>